<dbReference type="CDD" id="cd14852">
    <property type="entry name" value="LD-carboxypeptidase"/>
    <property type="match status" value="1"/>
</dbReference>
<feature type="domain" description="D-alanyl-D-alanine carboxypeptidase-like core" evidence="2">
    <location>
        <begin position="109"/>
        <end position="235"/>
    </location>
</feature>
<dbReference type="InterPro" id="IPR052179">
    <property type="entry name" value="DD-CPase-like"/>
</dbReference>
<accession>A0ABU1JDP4</accession>
<dbReference type="RefSeq" id="WP_309799635.1">
    <property type="nucleotide sequence ID" value="NZ_BAAAHY010000007.1"/>
</dbReference>
<proteinExistence type="predicted"/>
<reference evidence="3 4" key="1">
    <citation type="submission" date="2023-07" db="EMBL/GenBank/DDBJ databases">
        <title>Sequencing the genomes of 1000 actinobacteria strains.</title>
        <authorList>
            <person name="Klenk H.-P."/>
        </authorList>
    </citation>
    <scope>NUCLEOTIDE SEQUENCE [LARGE SCALE GENOMIC DNA]</scope>
    <source>
        <strain evidence="3 4">DSM 14555</strain>
    </source>
</reference>
<keyword evidence="4" id="KW-1185">Reference proteome</keyword>
<dbReference type="Proteomes" id="UP001185069">
    <property type="component" value="Unassembled WGS sequence"/>
</dbReference>
<dbReference type="PANTHER" id="PTHR34385">
    <property type="entry name" value="D-ALANYL-D-ALANINE CARBOXYPEPTIDASE"/>
    <property type="match status" value="1"/>
</dbReference>
<dbReference type="InterPro" id="IPR003709">
    <property type="entry name" value="VanY-like_core_dom"/>
</dbReference>
<keyword evidence="3" id="KW-0121">Carboxypeptidase</keyword>
<dbReference type="PROSITE" id="PS51257">
    <property type="entry name" value="PROKAR_LIPOPROTEIN"/>
    <property type="match status" value="1"/>
</dbReference>
<dbReference type="InterPro" id="IPR058193">
    <property type="entry name" value="VanY/YodJ_core_dom"/>
</dbReference>
<evidence type="ECO:0000313" key="3">
    <source>
        <dbReference type="EMBL" id="MDR6270510.1"/>
    </source>
</evidence>
<dbReference type="EMBL" id="JAVDQF010000001">
    <property type="protein sequence ID" value="MDR6270510.1"/>
    <property type="molecule type" value="Genomic_DNA"/>
</dbReference>
<feature type="compositionally biased region" description="Low complexity" evidence="1">
    <location>
        <begin position="29"/>
        <end position="61"/>
    </location>
</feature>
<comment type="caution">
    <text evidence="3">The sequence shown here is derived from an EMBL/GenBank/DDBJ whole genome shotgun (WGS) entry which is preliminary data.</text>
</comment>
<name>A0ABU1JDP4_9MICC</name>
<gene>
    <name evidence="3" type="ORF">JOE69_002748</name>
</gene>
<dbReference type="GO" id="GO:0009002">
    <property type="term" value="F:serine-type D-Ala-D-Ala carboxypeptidase activity"/>
    <property type="evidence" value="ECO:0007669"/>
    <property type="project" value="UniProtKB-EC"/>
</dbReference>
<keyword evidence="3" id="KW-0378">Hydrolase</keyword>
<dbReference type="SUPFAM" id="SSF55166">
    <property type="entry name" value="Hedgehog/DD-peptidase"/>
    <property type="match status" value="1"/>
</dbReference>
<dbReference type="PANTHER" id="PTHR34385:SF1">
    <property type="entry name" value="PEPTIDOGLYCAN L-ALANYL-D-GLUTAMATE ENDOPEPTIDASE CWLK"/>
    <property type="match status" value="1"/>
</dbReference>
<evidence type="ECO:0000259" key="2">
    <source>
        <dbReference type="Pfam" id="PF02557"/>
    </source>
</evidence>
<dbReference type="Gene3D" id="3.30.1380.10">
    <property type="match status" value="1"/>
</dbReference>
<dbReference type="InterPro" id="IPR009045">
    <property type="entry name" value="Zn_M74/Hedgehog-like"/>
</dbReference>
<evidence type="ECO:0000313" key="4">
    <source>
        <dbReference type="Proteomes" id="UP001185069"/>
    </source>
</evidence>
<protein>
    <submittedName>
        <fullName evidence="3">D-alanyl-D-alanine carboxypeptidase</fullName>
        <ecNumber evidence="3">3.4.16.4</ecNumber>
    </submittedName>
</protein>
<feature type="region of interest" description="Disordered" evidence="1">
    <location>
        <begin position="29"/>
        <end position="68"/>
    </location>
</feature>
<dbReference type="Pfam" id="PF02557">
    <property type="entry name" value="VanY"/>
    <property type="match status" value="1"/>
</dbReference>
<dbReference type="EC" id="3.4.16.4" evidence="3"/>
<keyword evidence="3" id="KW-0645">Protease</keyword>
<evidence type="ECO:0000256" key="1">
    <source>
        <dbReference type="SAM" id="MobiDB-lite"/>
    </source>
</evidence>
<sequence>MALEPNRRNVLGLVFGTAGLAALTACSNGPTPDGPTTDGGSAAETGSSAAAAATGEVPAPAQSAPRWNLDDPASLTVIVNKHRPLNPMAFEPGDLVSPSIASSSGRTELLRAPAAEDLNRLAGAAKVAGAPFLILSAFRSYDTQVGTYNSWVSSLGRAQADIASARPGFSEHQTGLAVDIGDSGNCNLRGCFAEQPAGQWVKDNCHRFGFVVRYQPGMQQISGYQPEPWHLRYLGIEVASDVVSSGKKTLEEYFGLAAAPDYL</sequence>
<organism evidence="3 4">
    <name type="scientific">Arthrobacter russicus</name>
    <dbReference type="NCBI Taxonomy" id="172040"/>
    <lineage>
        <taxon>Bacteria</taxon>
        <taxon>Bacillati</taxon>
        <taxon>Actinomycetota</taxon>
        <taxon>Actinomycetes</taxon>
        <taxon>Micrococcales</taxon>
        <taxon>Micrococcaceae</taxon>
        <taxon>Arthrobacter</taxon>
    </lineage>
</organism>